<comment type="caution">
    <text evidence="8">The sequence shown here is derived from an EMBL/GenBank/DDBJ whole genome shotgun (WGS) entry which is preliminary data.</text>
</comment>
<name>A0ABY6W903_9BURK</name>
<evidence type="ECO:0000256" key="1">
    <source>
        <dbReference type="ARBA" id="ARBA00004651"/>
    </source>
</evidence>
<dbReference type="InterPro" id="IPR020846">
    <property type="entry name" value="MFS_dom"/>
</dbReference>
<evidence type="ECO:0000256" key="4">
    <source>
        <dbReference type="ARBA" id="ARBA00022989"/>
    </source>
</evidence>
<dbReference type="EMBL" id="CABPRV010000010">
    <property type="protein sequence ID" value="VVE37033.1"/>
    <property type="molecule type" value="Genomic_DNA"/>
</dbReference>
<evidence type="ECO:0000256" key="3">
    <source>
        <dbReference type="ARBA" id="ARBA00022692"/>
    </source>
</evidence>
<sequence length="467" mass="50838">MDKRTGRVKTRHIILAVMCLMYFISYIDRVNIAVAGPFIRQEMGLTTVQLGLVFSAFAYPYAAMQIFGGWLADRYGPKLVLTVLSLIWGAATLATGFAGSIVTLVVLRFVLGIGEGGAFPTATRAFTYWMPVGERGFAQGITHSFARLGGAITPPVVLAIVVAFDWREAFIVLGVVSLAWTVLYMKVFTNTPEQHRRVTPQEAAEIGYRSGDCERAKRASTPWRKLIRRMWLVTFVDFCYGWLLWVYLTWMPSYLRESQGFDLKQLALFTALPLLAGVVGDTLGGVVSDKLYKMTGRLRFARVSVLVVGMGGSLAFLLPMTMVSDPMVAVLLLSSSFFFLEITNPVLWTLPLDIAGKYAGTAGGMMNTGFGLAGMISPVAFGYLIETSGSYNVPFTISAALLGAGVIAALFIDTSKTVDKDEEDEAAALSGERIVAAGAAGAAGASTMWVATGPQRHPLRRPLRWRR</sequence>
<dbReference type="PANTHER" id="PTHR11662:SF399">
    <property type="entry name" value="FI19708P1-RELATED"/>
    <property type="match status" value="1"/>
</dbReference>
<evidence type="ECO:0000313" key="8">
    <source>
        <dbReference type="EMBL" id="VVE37033.1"/>
    </source>
</evidence>
<dbReference type="PIRSF" id="PIRSF002808">
    <property type="entry name" value="Hexose_phosphate_transp"/>
    <property type="match status" value="1"/>
</dbReference>
<feature type="transmembrane region" description="Helical" evidence="6">
    <location>
        <begin position="268"/>
        <end position="288"/>
    </location>
</feature>
<keyword evidence="9" id="KW-1185">Reference proteome</keyword>
<feature type="transmembrane region" description="Helical" evidence="6">
    <location>
        <begin position="12"/>
        <end position="32"/>
    </location>
</feature>
<dbReference type="CDD" id="cd17319">
    <property type="entry name" value="MFS_ExuT_GudP_like"/>
    <property type="match status" value="1"/>
</dbReference>
<feature type="transmembrane region" description="Helical" evidence="6">
    <location>
        <begin position="144"/>
        <end position="164"/>
    </location>
</feature>
<dbReference type="Proteomes" id="UP000366065">
    <property type="component" value="Unassembled WGS sequence"/>
</dbReference>
<reference evidence="8 9" key="1">
    <citation type="submission" date="2019-08" db="EMBL/GenBank/DDBJ databases">
        <authorList>
            <person name="Peeters C."/>
        </authorList>
    </citation>
    <scope>NUCLEOTIDE SEQUENCE [LARGE SCALE GENOMIC DNA]</scope>
    <source>
        <strain evidence="8 9">LMG 20602</strain>
    </source>
</reference>
<accession>A0ABY6W903</accession>
<feature type="transmembrane region" description="Helical" evidence="6">
    <location>
        <begin position="105"/>
        <end position="123"/>
    </location>
</feature>
<keyword evidence="4 6" id="KW-1133">Transmembrane helix</keyword>
<dbReference type="InterPro" id="IPR036259">
    <property type="entry name" value="MFS_trans_sf"/>
</dbReference>
<feature type="domain" description="Major facilitator superfamily (MFS) profile" evidence="7">
    <location>
        <begin position="14"/>
        <end position="417"/>
    </location>
</feature>
<evidence type="ECO:0000313" key="9">
    <source>
        <dbReference type="Proteomes" id="UP000366065"/>
    </source>
</evidence>
<dbReference type="Gene3D" id="1.20.1250.20">
    <property type="entry name" value="MFS general substrate transporter like domains"/>
    <property type="match status" value="2"/>
</dbReference>
<keyword evidence="2" id="KW-1003">Cell membrane</keyword>
<dbReference type="Pfam" id="PF07690">
    <property type="entry name" value="MFS_1"/>
    <property type="match status" value="1"/>
</dbReference>
<dbReference type="RefSeq" id="WP_150722643.1">
    <property type="nucleotide sequence ID" value="NZ_CABPRV010000010.1"/>
</dbReference>
<feature type="transmembrane region" description="Helical" evidence="6">
    <location>
        <begin position="52"/>
        <end position="72"/>
    </location>
</feature>
<feature type="transmembrane region" description="Helical" evidence="6">
    <location>
        <begin position="328"/>
        <end position="350"/>
    </location>
</feature>
<dbReference type="InterPro" id="IPR000849">
    <property type="entry name" value="Sugar_P_transporter"/>
</dbReference>
<feature type="transmembrane region" description="Helical" evidence="6">
    <location>
        <begin position="300"/>
        <end position="322"/>
    </location>
</feature>
<feature type="transmembrane region" description="Helical" evidence="6">
    <location>
        <begin position="391"/>
        <end position="412"/>
    </location>
</feature>
<dbReference type="InterPro" id="IPR050382">
    <property type="entry name" value="MFS_Na/Anion_cotransporter"/>
</dbReference>
<organism evidence="8 9">
    <name type="scientific">Pandoraea capi</name>
    <dbReference type="NCBI Taxonomy" id="2508286"/>
    <lineage>
        <taxon>Bacteria</taxon>
        <taxon>Pseudomonadati</taxon>
        <taxon>Pseudomonadota</taxon>
        <taxon>Betaproteobacteria</taxon>
        <taxon>Burkholderiales</taxon>
        <taxon>Burkholderiaceae</taxon>
        <taxon>Pandoraea</taxon>
    </lineage>
</organism>
<feature type="transmembrane region" description="Helical" evidence="6">
    <location>
        <begin position="362"/>
        <end position="385"/>
    </location>
</feature>
<evidence type="ECO:0000256" key="6">
    <source>
        <dbReference type="SAM" id="Phobius"/>
    </source>
</evidence>
<keyword evidence="5 6" id="KW-0472">Membrane</keyword>
<evidence type="ECO:0000256" key="5">
    <source>
        <dbReference type="ARBA" id="ARBA00023136"/>
    </source>
</evidence>
<feature type="transmembrane region" description="Helical" evidence="6">
    <location>
        <begin position="79"/>
        <end position="99"/>
    </location>
</feature>
<dbReference type="PROSITE" id="PS50850">
    <property type="entry name" value="MFS"/>
    <property type="match status" value="1"/>
</dbReference>
<dbReference type="SUPFAM" id="SSF103473">
    <property type="entry name" value="MFS general substrate transporter"/>
    <property type="match status" value="1"/>
</dbReference>
<dbReference type="InterPro" id="IPR011701">
    <property type="entry name" value="MFS"/>
</dbReference>
<evidence type="ECO:0000259" key="7">
    <source>
        <dbReference type="PROSITE" id="PS50850"/>
    </source>
</evidence>
<evidence type="ECO:0000256" key="2">
    <source>
        <dbReference type="ARBA" id="ARBA00022475"/>
    </source>
</evidence>
<protein>
    <submittedName>
        <fullName evidence="8">MFS transporter</fullName>
    </submittedName>
</protein>
<keyword evidence="3 6" id="KW-0812">Transmembrane</keyword>
<feature type="transmembrane region" description="Helical" evidence="6">
    <location>
        <begin position="170"/>
        <end position="188"/>
    </location>
</feature>
<comment type="subcellular location">
    <subcellularLocation>
        <location evidence="1">Cell membrane</location>
        <topology evidence="1">Multi-pass membrane protein</topology>
    </subcellularLocation>
</comment>
<gene>
    <name evidence="8" type="ORF">PCA20602_03965</name>
</gene>
<proteinExistence type="predicted"/>
<feature type="transmembrane region" description="Helical" evidence="6">
    <location>
        <begin position="230"/>
        <end position="248"/>
    </location>
</feature>
<dbReference type="PANTHER" id="PTHR11662">
    <property type="entry name" value="SOLUTE CARRIER FAMILY 17"/>
    <property type="match status" value="1"/>
</dbReference>